<accession>A0A0F9GQ23</accession>
<proteinExistence type="predicted"/>
<comment type="caution">
    <text evidence="1">The sequence shown here is derived from an EMBL/GenBank/DDBJ whole genome shotgun (WGS) entry which is preliminary data.</text>
</comment>
<evidence type="ECO:0000313" key="1">
    <source>
        <dbReference type="EMBL" id="KKL71565.1"/>
    </source>
</evidence>
<gene>
    <name evidence="1" type="ORF">LCGC14_2093610</name>
</gene>
<dbReference type="AlphaFoldDB" id="A0A0F9GQ23"/>
<sequence length="130" mass="14245">MNLQEQVIWSIKEERARQDKKWGSQCHLSPYTWMTTLMEEVCKAARLSLEGDSVGYSDELVQVAAVAIAALESHYAQEPAIVEDESPDASHPVEGGEMAIKYLEKSACSSAGHLPDSCAMCLLLDDDVVS</sequence>
<dbReference type="EMBL" id="LAZR01025552">
    <property type="protein sequence ID" value="KKL71565.1"/>
    <property type="molecule type" value="Genomic_DNA"/>
</dbReference>
<organism evidence="1">
    <name type="scientific">marine sediment metagenome</name>
    <dbReference type="NCBI Taxonomy" id="412755"/>
    <lineage>
        <taxon>unclassified sequences</taxon>
        <taxon>metagenomes</taxon>
        <taxon>ecological metagenomes</taxon>
    </lineage>
</organism>
<name>A0A0F9GQ23_9ZZZZ</name>
<protein>
    <submittedName>
        <fullName evidence="1">Uncharacterized protein</fullName>
    </submittedName>
</protein>
<reference evidence="1" key="1">
    <citation type="journal article" date="2015" name="Nature">
        <title>Complex archaea that bridge the gap between prokaryotes and eukaryotes.</title>
        <authorList>
            <person name="Spang A."/>
            <person name="Saw J.H."/>
            <person name="Jorgensen S.L."/>
            <person name="Zaremba-Niedzwiedzka K."/>
            <person name="Martijn J."/>
            <person name="Lind A.E."/>
            <person name="van Eijk R."/>
            <person name="Schleper C."/>
            <person name="Guy L."/>
            <person name="Ettema T.J."/>
        </authorList>
    </citation>
    <scope>NUCLEOTIDE SEQUENCE</scope>
</reference>